<protein>
    <submittedName>
        <fullName evidence="2">DUF1275 domain-containing protein</fullName>
    </submittedName>
</protein>
<keyword evidence="1" id="KW-0812">Transmembrane</keyword>
<sequence>MTRYQRHHWLLAATLAGLAGFVDAIGFLETGGFFTAFMSGNSTRMAVGAVHDASAAGIAVAMIATFVTGVTLGAVLGNHCEARTRLPVTVLLVATLLALAAGLAMARLQVAAIGCTLLAMGAENTAFQREGQVSIGLTYMTGTLVKLGQALARVHQRGHRGEWLPYLLLWAGLVTGALLGALAFQAWGLSALWVSAGLGLALAGIATLPQFAME</sequence>
<feature type="transmembrane region" description="Helical" evidence="1">
    <location>
        <begin position="164"/>
        <end position="184"/>
    </location>
</feature>
<reference evidence="2 3" key="1">
    <citation type="journal article" date="1994" name="Int. J. Syst. Bacteriol.">
        <title>Phylogenetic positions of novel aerobic, bacteriochlorophyll a-containing bacteria and description of Roseococcus thiosulfatophilus gen. nov., sp. nov., Erythromicrobium ramosum gen. nov., sp. nov., and Erythrobacter litoralis sp. nov.</title>
        <authorList>
            <person name="Yurkov V."/>
            <person name="Stackebrandt E."/>
            <person name="Holmes A."/>
            <person name="Fuerst J.A."/>
            <person name="Hugenholtz P."/>
            <person name="Golecki J."/>
            <person name="Gad'on N."/>
            <person name="Gorlenko V.M."/>
            <person name="Kompantseva E.I."/>
            <person name="Drews G."/>
        </authorList>
    </citation>
    <scope>NUCLEOTIDE SEQUENCE [LARGE SCALE GENOMIC DNA]</scope>
    <source>
        <strain evidence="2 3">KR-99</strain>
    </source>
</reference>
<name>A0A7V8RCJ4_9SPHN</name>
<accession>A0A7V8RCJ4</accession>
<keyword evidence="3" id="KW-1185">Reference proteome</keyword>
<dbReference type="InterPro" id="IPR010699">
    <property type="entry name" value="DUF1275"/>
</dbReference>
<evidence type="ECO:0000313" key="2">
    <source>
        <dbReference type="EMBL" id="MBA1373725.1"/>
    </source>
</evidence>
<dbReference type="PANTHER" id="PTHR37314">
    <property type="entry name" value="SLR0142 PROTEIN"/>
    <property type="match status" value="1"/>
</dbReference>
<dbReference type="Pfam" id="PF06912">
    <property type="entry name" value="DUF1275"/>
    <property type="match status" value="1"/>
</dbReference>
<evidence type="ECO:0000313" key="3">
    <source>
        <dbReference type="Proteomes" id="UP000589292"/>
    </source>
</evidence>
<keyword evidence="1" id="KW-0472">Membrane</keyword>
<dbReference type="EMBL" id="VDES01000001">
    <property type="protein sequence ID" value="MBA1373725.1"/>
    <property type="molecule type" value="Genomic_DNA"/>
</dbReference>
<feature type="transmembrane region" description="Helical" evidence="1">
    <location>
        <begin position="88"/>
        <end position="121"/>
    </location>
</feature>
<dbReference type="RefSeq" id="WP_181266688.1">
    <property type="nucleotide sequence ID" value="NZ_BAAAGB010000002.1"/>
</dbReference>
<gene>
    <name evidence="2" type="ORF">FG486_05195</name>
</gene>
<dbReference type="AlphaFoldDB" id="A0A7V8RCJ4"/>
<keyword evidence="1" id="KW-1133">Transmembrane helix</keyword>
<feature type="transmembrane region" description="Helical" evidence="1">
    <location>
        <begin position="53"/>
        <end position="76"/>
    </location>
</feature>
<proteinExistence type="predicted"/>
<dbReference type="Proteomes" id="UP000589292">
    <property type="component" value="Unassembled WGS sequence"/>
</dbReference>
<comment type="caution">
    <text evidence="2">The sequence shown here is derived from an EMBL/GenBank/DDBJ whole genome shotgun (WGS) entry which is preliminary data.</text>
</comment>
<evidence type="ECO:0000256" key="1">
    <source>
        <dbReference type="SAM" id="Phobius"/>
    </source>
</evidence>
<feature type="transmembrane region" description="Helical" evidence="1">
    <location>
        <begin position="190"/>
        <end position="208"/>
    </location>
</feature>
<dbReference type="PANTHER" id="PTHR37314:SF4">
    <property type="entry name" value="UPF0700 TRANSMEMBRANE PROTEIN YOAK"/>
    <property type="match status" value="1"/>
</dbReference>
<organism evidence="2 3">
    <name type="scientific">Sphingomonas ursincola</name>
    <dbReference type="NCBI Taxonomy" id="56361"/>
    <lineage>
        <taxon>Bacteria</taxon>
        <taxon>Pseudomonadati</taxon>
        <taxon>Pseudomonadota</taxon>
        <taxon>Alphaproteobacteria</taxon>
        <taxon>Sphingomonadales</taxon>
        <taxon>Sphingomonadaceae</taxon>
        <taxon>Sphingomonas</taxon>
    </lineage>
</organism>